<evidence type="ECO:0000256" key="5">
    <source>
        <dbReference type="ARBA" id="ARBA00022958"/>
    </source>
</evidence>
<evidence type="ECO:0000256" key="3">
    <source>
        <dbReference type="ARBA" id="ARBA00022741"/>
    </source>
</evidence>
<dbReference type="GO" id="GO:0046872">
    <property type="term" value="F:metal ion binding"/>
    <property type="evidence" value="ECO:0007669"/>
    <property type="project" value="UniProtKB-KW"/>
</dbReference>
<dbReference type="GO" id="GO:0052618">
    <property type="term" value="F:coenzyme F420-0:L-glutamate ligase activity"/>
    <property type="evidence" value="ECO:0007669"/>
    <property type="project" value="UniProtKB-EC"/>
</dbReference>
<keyword evidence="10" id="KW-1185">Reference proteome</keyword>
<dbReference type="Gene3D" id="3.30.1330.100">
    <property type="entry name" value="CofE-like"/>
    <property type="match status" value="1"/>
</dbReference>
<keyword evidence="4" id="KW-0460">Magnesium</keyword>
<keyword evidence="3" id="KW-0547">Nucleotide-binding</keyword>
<reference evidence="9 10" key="1">
    <citation type="submission" date="2017-03" db="EMBL/GenBank/DDBJ databases">
        <authorList>
            <person name="Afonso C.L."/>
            <person name="Miller P.J."/>
            <person name="Scott M.A."/>
            <person name="Spackman E."/>
            <person name="Goraichik I."/>
            <person name="Dimitrov K.M."/>
            <person name="Suarez D.L."/>
            <person name="Swayne D.E."/>
        </authorList>
    </citation>
    <scope>NUCLEOTIDE SEQUENCE [LARGE SCALE GENOMIC DNA]</scope>
    <source>
        <strain evidence="9 10">CECT 7023</strain>
    </source>
</reference>
<evidence type="ECO:0000313" key="10">
    <source>
        <dbReference type="Proteomes" id="UP000193900"/>
    </source>
</evidence>
<keyword evidence="6" id="KW-0342">GTP-binding</keyword>
<keyword evidence="5" id="KW-0630">Potassium</keyword>
<dbReference type="OrthoDB" id="9788295at2"/>
<organism evidence="9 10">
    <name type="scientific">Roseisalinus antarcticus</name>
    <dbReference type="NCBI Taxonomy" id="254357"/>
    <lineage>
        <taxon>Bacteria</taxon>
        <taxon>Pseudomonadati</taxon>
        <taxon>Pseudomonadota</taxon>
        <taxon>Alphaproteobacteria</taxon>
        <taxon>Rhodobacterales</taxon>
        <taxon>Roseobacteraceae</taxon>
        <taxon>Roseisalinus</taxon>
    </lineage>
</organism>
<proteinExistence type="predicted"/>
<sequence length="250" mass="25921">MTLTITPLPGLPMVAPGDDLAELLCAALDRAGILPAEGDVIVVAQKIVSKAEGQFRRLADIAPTDAAVRIAEQTRKDPRLVQAILDESVAVVRSRPGVLIVRHRLGFVLAQAGIDQSNIDHGEETVLLLPKDPDGSAAALRSALAERLGTAPAIVIADSFGRPFRNGVTGTAIGSAGVVAHVDRRGETDLFGRVLQVSTIAHADEIAAAASLVMGQAAEGIPAAHLRGQIIAGPGKAADLIRDPETDLFA</sequence>
<evidence type="ECO:0000313" key="9">
    <source>
        <dbReference type="EMBL" id="SLN70548.1"/>
    </source>
</evidence>
<gene>
    <name evidence="9" type="primary">fbiB</name>
    <name evidence="9" type="ORF">ROA7023_03454</name>
</gene>
<evidence type="ECO:0000256" key="2">
    <source>
        <dbReference type="ARBA" id="ARBA00022723"/>
    </source>
</evidence>
<evidence type="ECO:0000256" key="4">
    <source>
        <dbReference type="ARBA" id="ARBA00022842"/>
    </source>
</evidence>
<dbReference type="Pfam" id="PF01996">
    <property type="entry name" value="F420_ligase"/>
    <property type="match status" value="1"/>
</dbReference>
<dbReference type="EMBL" id="FWFZ01000023">
    <property type="protein sequence ID" value="SLN70548.1"/>
    <property type="molecule type" value="Genomic_DNA"/>
</dbReference>
<accession>A0A1Y5TUM4</accession>
<dbReference type="EC" id="6.3.2.31" evidence="9"/>
<dbReference type="PANTHER" id="PTHR47917:SF1">
    <property type="entry name" value="COENZYME F420:L-GLUTAMATE LIGASE"/>
    <property type="match status" value="1"/>
</dbReference>
<dbReference type="AlphaFoldDB" id="A0A1Y5TUM4"/>
<name>A0A1Y5TUM4_9RHOB</name>
<dbReference type="NCBIfam" id="TIGR01916">
    <property type="entry name" value="F420_cofE"/>
    <property type="match status" value="1"/>
</dbReference>
<feature type="domain" description="Coenzyme F420:L-glutamate ligase-like" evidence="8">
    <location>
        <begin position="11"/>
        <end position="228"/>
    </location>
</feature>
<keyword evidence="7" id="KW-0464">Manganese</keyword>
<dbReference type="SUPFAM" id="SSF144010">
    <property type="entry name" value="CofE-like"/>
    <property type="match status" value="1"/>
</dbReference>
<evidence type="ECO:0000256" key="7">
    <source>
        <dbReference type="ARBA" id="ARBA00023211"/>
    </source>
</evidence>
<evidence type="ECO:0000259" key="8">
    <source>
        <dbReference type="Pfam" id="PF01996"/>
    </source>
</evidence>
<dbReference type="InterPro" id="IPR002847">
    <property type="entry name" value="F420-0_gamma-glut_ligase-dom"/>
</dbReference>
<dbReference type="PANTHER" id="PTHR47917">
    <property type="match status" value="1"/>
</dbReference>
<evidence type="ECO:0000256" key="6">
    <source>
        <dbReference type="ARBA" id="ARBA00023134"/>
    </source>
</evidence>
<evidence type="ECO:0000256" key="1">
    <source>
        <dbReference type="ARBA" id="ARBA00022598"/>
    </source>
</evidence>
<dbReference type="Proteomes" id="UP000193900">
    <property type="component" value="Unassembled WGS sequence"/>
</dbReference>
<protein>
    <submittedName>
        <fullName evidence="9">Coenzyme F420:L-glutamate ligase</fullName>
        <ecNumber evidence="9">6.3.2.31</ecNumber>
    </submittedName>
</protein>
<dbReference type="GO" id="GO:0005525">
    <property type="term" value="F:GTP binding"/>
    <property type="evidence" value="ECO:0007669"/>
    <property type="project" value="UniProtKB-KW"/>
</dbReference>
<dbReference type="Gene3D" id="3.90.1660.10">
    <property type="entry name" value="CofE-like domain"/>
    <property type="match status" value="1"/>
</dbReference>
<keyword evidence="2" id="KW-0479">Metal-binding</keyword>
<dbReference type="RefSeq" id="WP_085880235.1">
    <property type="nucleotide sequence ID" value="NZ_FWFZ01000023.1"/>
</dbReference>
<keyword evidence="1 9" id="KW-0436">Ligase</keyword>
<dbReference type="InterPro" id="IPR008225">
    <property type="entry name" value="F420-0_g-glutamyl_ligase"/>
</dbReference>